<keyword evidence="2" id="KW-1185">Reference proteome</keyword>
<dbReference type="EMBL" id="FOCX01000017">
    <property type="protein sequence ID" value="SEO71655.1"/>
    <property type="molecule type" value="Genomic_DNA"/>
</dbReference>
<name>A0A1H8RZ57_9EURY</name>
<reference evidence="2" key="1">
    <citation type="submission" date="2016-10" db="EMBL/GenBank/DDBJ databases">
        <authorList>
            <person name="Varghese N."/>
            <person name="Submissions S."/>
        </authorList>
    </citation>
    <scope>NUCLEOTIDE SEQUENCE [LARGE SCALE GENOMIC DNA]</scope>
    <source>
        <strain evidence="2">IBRC-M 10043</strain>
    </source>
</reference>
<evidence type="ECO:0000313" key="2">
    <source>
        <dbReference type="Proteomes" id="UP000198775"/>
    </source>
</evidence>
<dbReference type="RefSeq" id="WP_170845449.1">
    <property type="nucleotide sequence ID" value="NZ_FOCX01000017.1"/>
</dbReference>
<sequence>MGFASSDEGQMLFDAVRMFGLPGVDHAGDLTDLQLRFIHTAWVERQEMLAPGTG</sequence>
<organism evidence="1 2">
    <name type="scientific">Halorientalis persicus</name>
    <dbReference type="NCBI Taxonomy" id="1367881"/>
    <lineage>
        <taxon>Archaea</taxon>
        <taxon>Methanobacteriati</taxon>
        <taxon>Methanobacteriota</taxon>
        <taxon>Stenosarchaea group</taxon>
        <taxon>Halobacteria</taxon>
        <taxon>Halobacteriales</taxon>
        <taxon>Haloarculaceae</taxon>
        <taxon>Halorientalis</taxon>
    </lineage>
</organism>
<gene>
    <name evidence="1" type="ORF">SAMN05216388_101789</name>
</gene>
<dbReference type="Proteomes" id="UP000198775">
    <property type="component" value="Unassembled WGS sequence"/>
</dbReference>
<dbReference type="AlphaFoldDB" id="A0A1H8RZ57"/>
<accession>A0A1H8RZ57</accession>
<evidence type="ECO:0000313" key="1">
    <source>
        <dbReference type="EMBL" id="SEO71655.1"/>
    </source>
</evidence>
<protein>
    <submittedName>
        <fullName evidence="1">Uncharacterized protein</fullName>
    </submittedName>
</protein>
<proteinExistence type="predicted"/>